<gene>
    <name evidence="2" type="ORF">HZ995_03170</name>
</gene>
<dbReference type="InterPro" id="IPR012334">
    <property type="entry name" value="Pectin_lyas_fold"/>
</dbReference>
<accession>A0A975I952</accession>
<dbReference type="Proteomes" id="UP000665026">
    <property type="component" value="Chromosome"/>
</dbReference>
<dbReference type="KEGG" id="cact:HZ995_03170"/>
<organism evidence="2 3">
    <name type="scientific">Cognatishimia activa</name>
    <dbReference type="NCBI Taxonomy" id="1715691"/>
    <lineage>
        <taxon>Bacteria</taxon>
        <taxon>Pseudomonadati</taxon>
        <taxon>Pseudomonadota</taxon>
        <taxon>Alphaproteobacteria</taxon>
        <taxon>Rhodobacterales</taxon>
        <taxon>Paracoccaceae</taxon>
        <taxon>Cognatishimia</taxon>
    </lineage>
</organism>
<dbReference type="RefSeq" id="WP_209357235.1">
    <property type="nucleotide sequence ID" value="NZ_CP060010.1"/>
</dbReference>
<dbReference type="Pfam" id="PF12708">
    <property type="entry name" value="Pect-lyase_RHGA_epim"/>
    <property type="match status" value="1"/>
</dbReference>
<sequence length="760" mass="81329">MNKAITEGLQLMPPPFAEGLGVWSSGDGTPGSDTYEGAANAAFVPADADFAGCLEMQKTSGTQQLRYMGQTPLQAGCYLQIKARVKAISGNLPTVRMAAWAGASGGARVTGLTEFGSSVTLSSYGEVVEVTAIIGAGQRGGVDMVWGTAPTYAHVGLDLTGPSGGVIRIDDLEVVDITSAFLRDMMSMVDVRDFGAMGDGITDDTAAFQAANAAADGRTVLVPAGIYLLSGGMTFTEKVQFEGNVTMPQAAIFSLTKNFDLPNYIEAFGNEQLAFEKAFQALFNNSDHESLDLGGRRITISEPMDLQAIVPNITSFAQRRHILNGQFQVTGDTAWESDVVTSSATYSASNSRTLTAVGNIANIEPGARVTGNGVGREIYVQSVNLATQEITLSKPLFDAEGTQVFTFTRHKYVLDFSGFTKLTRFVMSNIEIICSAVASGVLLPPSGLIFHMKDCWINRPRDKGITSHGTGCQGMLIDRCNFLSDEGQSLAQDRIGIVVNANANDVKLRNNRATQFRHFAVLGGSNSTIIGNHFFQGDTATAGLRTAGILITTSYCSTTITGNYVDNCSIEWSNEHSATPDFTTGFSFAAMNITDNVFLCSNVAPWFGFISIKPFGTGHFIGGLSVTGNKFRALESNIDQVDVVDTTFAPLDMTRGKDVIFEGNTFHRINVPSYNPLVLEHAQNTAASTWVVETGGQLPFGGRARVCSSVVATSRLRTGANVTRWATPYVDLEQGSSGDQLHLNWEEPLYGDVTVNVSMT</sequence>
<evidence type="ECO:0000259" key="1">
    <source>
        <dbReference type="Pfam" id="PF12708"/>
    </source>
</evidence>
<dbReference type="Gene3D" id="2.160.20.10">
    <property type="entry name" value="Single-stranded right-handed beta-helix, Pectin lyase-like"/>
    <property type="match status" value="1"/>
</dbReference>
<evidence type="ECO:0000313" key="2">
    <source>
        <dbReference type="EMBL" id="QTN36536.1"/>
    </source>
</evidence>
<dbReference type="InterPro" id="IPR024535">
    <property type="entry name" value="RHGA/B-epi-like_pectate_lyase"/>
</dbReference>
<dbReference type="AlphaFoldDB" id="A0A975I952"/>
<evidence type="ECO:0000313" key="3">
    <source>
        <dbReference type="Proteomes" id="UP000665026"/>
    </source>
</evidence>
<reference evidence="2" key="1">
    <citation type="submission" date="2020-07" db="EMBL/GenBank/DDBJ databases">
        <title>Genome sequences of bacteria associated with the marine, planktonic diatom Thalassiosira profunda strain ECT2AJA-044.</title>
        <authorList>
            <person name="Gargas C.B."/>
            <person name="Roberts W.R."/>
            <person name="Alverson A.J."/>
        </authorList>
    </citation>
    <scope>NUCLEOTIDE SEQUENCE</scope>
    <source>
        <strain evidence="2">ECT2AJA-044</strain>
    </source>
</reference>
<name>A0A975I952_9RHOB</name>
<dbReference type="SUPFAM" id="SSF51126">
    <property type="entry name" value="Pectin lyase-like"/>
    <property type="match status" value="1"/>
</dbReference>
<dbReference type="EMBL" id="CP060010">
    <property type="protein sequence ID" value="QTN36536.1"/>
    <property type="molecule type" value="Genomic_DNA"/>
</dbReference>
<dbReference type="InterPro" id="IPR011050">
    <property type="entry name" value="Pectin_lyase_fold/virulence"/>
</dbReference>
<protein>
    <submittedName>
        <fullName evidence="2">Right-handed parallel beta-helix repeat-containing protein</fullName>
    </submittedName>
</protein>
<feature type="domain" description="Rhamnogalacturonase A/B/Epimerase-like pectate lyase" evidence="1">
    <location>
        <begin position="189"/>
        <end position="254"/>
    </location>
</feature>
<proteinExistence type="predicted"/>